<dbReference type="GO" id="GO:0050660">
    <property type="term" value="F:flavin adenine dinucleotide binding"/>
    <property type="evidence" value="ECO:0007669"/>
    <property type="project" value="InterPro"/>
</dbReference>
<dbReference type="Proteomes" id="UP001233999">
    <property type="component" value="Unassembled WGS sequence"/>
</dbReference>
<evidence type="ECO:0000313" key="3">
    <source>
        <dbReference type="EMBL" id="KAJ9600556.1"/>
    </source>
</evidence>
<dbReference type="InterPro" id="IPR012132">
    <property type="entry name" value="GMC_OxRdtase"/>
</dbReference>
<evidence type="ECO:0000259" key="2">
    <source>
        <dbReference type="Pfam" id="PF00732"/>
    </source>
</evidence>
<protein>
    <recommendedName>
        <fullName evidence="2">Glucose-methanol-choline oxidoreductase N-terminal domain-containing protein</fullName>
    </recommendedName>
</protein>
<dbReference type="Pfam" id="PF00732">
    <property type="entry name" value="GMC_oxred_N"/>
    <property type="match status" value="1"/>
</dbReference>
<evidence type="ECO:0000313" key="4">
    <source>
        <dbReference type="Proteomes" id="UP001233999"/>
    </source>
</evidence>
<dbReference type="Gene3D" id="3.50.50.60">
    <property type="entry name" value="FAD/NAD(P)-binding domain"/>
    <property type="match status" value="1"/>
</dbReference>
<feature type="non-terminal residue" evidence="3">
    <location>
        <position position="1"/>
    </location>
</feature>
<dbReference type="InterPro" id="IPR036188">
    <property type="entry name" value="FAD/NAD-bd_sf"/>
</dbReference>
<dbReference type="PANTHER" id="PTHR11552:SF217">
    <property type="entry name" value="GLUCOSE DEHYDROGENASE [FAD, QUINONE]"/>
    <property type="match status" value="1"/>
</dbReference>
<reference evidence="3" key="1">
    <citation type="journal article" date="2023" name="IScience">
        <title>Live-bearing cockroach genome reveals convergent evolutionary mechanisms linked to viviparity in insects and beyond.</title>
        <authorList>
            <person name="Fouks B."/>
            <person name="Harrison M.C."/>
            <person name="Mikhailova A.A."/>
            <person name="Marchal E."/>
            <person name="English S."/>
            <person name="Carruthers M."/>
            <person name="Jennings E.C."/>
            <person name="Chiamaka E.L."/>
            <person name="Frigard R.A."/>
            <person name="Pippel M."/>
            <person name="Attardo G.M."/>
            <person name="Benoit J.B."/>
            <person name="Bornberg-Bauer E."/>
            <person name="Tobe S.S."/>
        </authorList>
    </citation>
    <scope>NUCLEOTIDE SEQUENCE</scope>
    <source>
        <strain evidence="3">Stay&amp;Tobe</strain>
    </source>
</reference>
<name>A0AAD8AKX9_DIPPU</name>
<organism evidence="3 4">
    <name type="scientific">Diploptera punctata</name>
    <name type="common">Pacific beetle cockroach</name>
    <dbReference type="NCBI Taxonomy" id="6984"/>
    <lineage>
        <taxon>Eukaryota</taxon>
        <taxon>Metazoa</taxon>
        <taxon>Ecdysozoa</taxon>
        <taxon>Arthropoda</taxon>
        <taxon>Hexapoda</taxon>
        <taxon>Insecta</taxon>
        <taxon>Pterygota</taxon>
        <taxon>Neoptera</taxon>
        <taxon>Polyneoptera</taxon>
        <taxon>Dictyoptera</taxon>
        <taxon>Blattodea</taxon>
        <taxon>Blaberoidea</taxon>
        <taxon>Blaberidae</taxon>
        <taxon>Diplopterinae</taxon>
        <taxon>Diploptera</taxon>
    </lineage>
</organism>
<gene>
    <name evidence="3" type="ORF">L9F63_026307</name>
</gene>
<dbReference type="InterPro" id="IPR000172">
    <property type="entry name" value="GMC_OxRdtase_N"/>
</dbReference>
<dbReference type="SUPFAM" id="SSF51905">
    <property type="entry name" value="FAD/NAD(P)-binding domain"/>
    <property type="match status" value="1"/>
</dbReference>
<sequence length="158" mass="17969">LDWKYVTQPSTKACLLSGGKCSWPRGKMMSGSSGMEGMMYTRPHRSILDKWNETNPGWSFEDCLPYYKKSESNLNPDLVETDYHGFDGPMTVQNFPTIPSLCEAVLEAAEQMGYERGDLSGSEQRRVGVAQMMVYEGLRMSTSRAYIRPYLNIRDNLE</sequence>
<reference evidence="3" key="2">
    <citation type="submission" date="2023-05" db="EMBL/GenBank/DDBJ databases">
        <authorList>
            <person name="Fouks B."/>
        </authorList>
    </citation>
    <scope>NUCLEOTIDE SEQUENCE</scope>
    <source>
        <strain evidence="3">Stay&amp;Tobe</strain>
        <tissue evidence="3">Testes</tissue>
    </source>
</reference>
<dbReference type="Gene3D" id="3.30.560.10">
    <property type="entry name" value="Glucose Oxidase, domain 3"/>
    <property type="match status" value="1"/>
</dbReference>
<comment type="caution">
    <text evidence="3">The sequence shown here is derived from an EMBL/GenBank/DDBJ whole genome shotgun (WGS) entry which is preliminary data.</text>
</comment>
<dbReference type="GO" id="GO:0016614">
    <property type="term" value="F:oxidoreductase activity, acting on CH-OH group of donors"/>
    <property type="evidence" value="ECO:0007669"/>
    <property type="project" value="InterPro"/>
</dbReference>
<feature type="non-terminal residue" evidence="3">
    <location>
        <position position="158"/>
    </location>
</feature>
<dbReference type="EMBL" id="JASPKZ010000335">
    <property type="protein sequence ID" value="KAJ9600556.1"/>
    <property type="molecule type" value="Genomic_DNA"/>
</dbReference>
<evidence type="ECO:0000256" key="1">
    <source>
        <dbReference type="ARBA" id="ARBA00010790"/>
    </source>
</evidence>
<comment type="similarity">
    <text evidence="1">Belongs to the GMC oxidoreductase family.</text>
</comment>
<accession>A0AAD8AKX9</accession>
<keyword evidence="4" id="KW-1185">Reference proteome</keyword>
<dbReference type="AlphaFoldDB" id="A0AAD8AKX9"/>
<dbReference type="PANTHER" id="PTHR11552">
    <property type="entry name" value="GLUCOSE-METHANOL-CHOLINE GMC OXIDOREDUCTASE"/>
    <property type="match status" value="1"/>
</dbReference>
<proteinExistence type="inferred from homology"/>
<feature type="domain" description="Glucose-methanol-choline oxidoreductase N-terminal" evidence="2">
    <location>
        <begin position="14"/>
        <end position="152"/>
    </location>
</feature>